<protein>
    <submittedName>
        <fullName evidence="1">Uncharacterized protein</fullName>
    </submittedName>
</protein>
<organism evidence="1 2">
    <name type="scientific">Eumeta variegata</name>
    <name type="common">Bagworm moth</name>
    <name type="synonym">Eumeta japonica</name>
    <dbReference type="NCBI Taxonomy" id="151549"/>
    <lineage>
        <taxon>Eukaryota</taxon>
        <taxon>Metazoa</taxon>
        <taxon>Ecdysozoa</taxon>
        <taxon>Arthropoda</taxon>
        <taxon>Hexapoda</taxon>
        <taxon>Insecta</taxon>
        <taxon>Pterygota</taxon>
        <taxon>Neoptera</taxon>
        <taxon>Endopterygota</taxon>
        <taxon>Lepidoptera</taxon>
        <taxon>Glossata</taxon>
        <taxon>Ditrysia</taxon>
        <taxon>Tineoidea</taxon>
        <taxon>Psychidae</taxon>
        <taxon>Oiketicinae</taxon>
        <taxon>Eumeta</taxon>
    </lineage>
</organism>
<keyword evidence="2" id="KW-1185">Reference proteome</keyword>
<proteinExistence type="predicted"/>
<name>A0A4C1ZMJ3_EUMVA</name>
<accession>A0A4C1ZMJ3</accession>
<comment type="caution">
    <text evidence="1">The sequence shown here is derived from an EMBL/GenBank/DDBJ whole genome shotgun (WGS) entry which is preliminary data.</text>
</comment>
<dbReference type="AlphaFoldDB" id="A0A4C1ZMJ3"/>
<evidence type="ECO:0000313" key="2">
    <source>
        <dbReference type="Proteomes" id="UP000299102"/>
    </source>
</evidence>
<dbReference type="Proteomes" id="UP000299102">
    <property type="component" value="Unassembled WGS sequence"/>
</dbReference>
<dbReference type="EMBL" id="BGZK01001976">
    <property type="protein sequence ID" value="GBP89120.1"/>
    <property type="molecule type" value="Genomic_DNA"/>
</dbReference>
<reference evidence="1 2" key="1">
    <citation type="journal article" date="2019" name="Commun. Biol.">
        <title>The bagworm genome reveals a unique fibroin gene that provides high tensile strength.</title>
        <authorList>
            <person name="Kono N."/>
            <person name="Nakamura H."/>
            <person name="Ohtoshi R."/>
            <person name="Tomita M."/>
            <person name="Numata K."/>
            <person name="Arakawa K."/>
        </authorList>
    </citation>
    <scope>NUCLEOTIDE SEQUENCE [LARGE SCALE GENOMIC DNA]</scope>
</reference>
<evidence type="ECO:0000313" key="1">
    <source>
        <dbReference type="EMBL" id="GBP89120.1"/>
    </source>
</evidence>
<gene>
    <name evidence="1" type="ORF">EVAR_62601_1</name>
</gene>
<sequence>MGSQQLQAINTDLITTSRHVDDVINALQLLKNKADDNECLDLYEEGSVRILSLKYSLSFEVIDESTQFLVSSYHVNRCSDRACAIGGTDDSQKAQCLVNMASGVVLPNQVFSNSFSPEPLHADEHYHVEE</sequence>